<dbReference type="EMBL" id="VMKJ01000008">
    <property type="protein sequence ID" value="TVO37830.1"/>
    <property type="molecule type" value="Genomic_DNA"/>
</dbReference>
<dbReference type="InterPro" id="IPR020904">
    <property type="entry name" value="Sc_DH/Rdtase_CS"/>
</dbReference>
<dbReference type="OrthoDB" id="335726at2"/>
<accession>A0A557PAZ3</accession>
<sequence>MNNQPSILITCASSGIGRALALHYASAGYQVWARGRSIEKLQQLCELHPNILPLLCDITNFNAVKASVSQLPALDILLLNAGTCEYIDDAKHFDGALFERVITANVIAIGYCLEAWLPLVKQSGNLAITSSSASFLPLPRAEAYGASKAAATYLARTLSIDLKKDNIHVSVIHPGFVKTPLTDKNDFSMPFLTTPEKAADIIFKGINNNKNEIHFPRVFTWLLKTLSLLPFFLWQKIASRMTS</sequence>
<evidence type="ECO:0000256" key="1">
    <source>
        <dbReference type="ARBA" id="ARBA00006484"/>
    </source>
</evidence>
<comment type="caution">
    <text evidence="3">The sequence shown here is derived from an EMBL/GenBank/DDBJ whole genome shotgun (WGS) entry which is preliminary data.</text>
</comment>
<dbReference type="Pfam" id="PF00106">
    <property type="entry name" value="adh_short"/>
    <property type="match status" value="1"/>
</dbReference>
<keyword evidence="2" id="KW-0560">Oxidoreductase</keyword>
<dbReference type="PROSITE" id="PS00061">
    <property type="entry name" value="ADH_SHORT"/>
    <property type="match status" value="1"/>
</dbReference>
<dbReference type="InterPro" id="IPR002347">
    <property type="entry name" value="SDR_fam"/>
</dbReference>
<dbReference type="PANTHER" id="PTHR44196:SF1">
    <property type="entry name" value="DEHYDROGENASE_REDUCTASE SDR FAMILY MEMBER 7B"/>
    <property type="match status" value="1"/>
</dbReference>
<gene>
    <name evidence="3" type="ORF">FOF44_06045</name>
</gene>
<dbReference type="Proteomes" id="UP000319828">
    <property type="component" value="Unassembled WGS sequence"/>
</dbReference>
<dbReference type="GO" id="GO:0016020">
    <property type="term" value="C:membrane"/>
    <property type="evidence" value="ECO:0007669"/>
    <property type="project" value="TreeGrafter"/>
</dbReference>
<protein>
    <submittedName>
        <fullName evidence="3">SDR family NAD(P)-dependent oxidoreductase</fullName>
    </submittedName>
</protein>
<name>A0A557PAZ3_9VIBR</name>
<proteinExistence type="inferred from homology"/>
<dbReference type="Gene3D" id="3.40.50.720">
    <property type="entry name" value="NAD(P)-binding Rossmann-like Domain"/>
    <property type="match status" value="1"/>
</dbReference>
<dbReference type="InterPro" id="IPR036291">
    <property type="entry name" value="NAD(P)-bd_dom_sf"/>
</dbReference>
<evidence type="ECO:0000313" key="4">
    <source>
        <dbReference type="Proteomes" id="UP000319828"/>
    </source>
</evidence>
<reference evidence="3 4" key="1">
    <citation type="submission" date="2019-07" db="EMBL/GenBank/DDBJ databases">
        <title>The draft genome sequence of Vibrio algivorus M1486.</title>
        <authorList>
            <person name="Meng X."/>
        </authorList>
    </citation>
    <scope>NUCLEOTIDE SEQUENCE [LARGE SCALE GENOMIC DNA]</scope>
    <source>
        <strain evidence="3 4">M1486</strain>
    </source>
</reference>
<dbReference type="PRINTS" id="PR00081">
    <property type="entry name" value="GDHRDH"/>
</dbReference>
<dbReference type="RefSeq" id="WP_144387769.1">
    <property type="nucleotide sequence ID" value="NZ_CANNCB010000014.1"/>
</dbReference>
<dbReference type="PANTHER" id="PTHR44196">
    <property type="entry name" value="DEHYDROGENASE/REDUCTASE SDR FAMILY MEMBER 7B"/>
    <property type="match status" value="1"/>
</dbReference>
<organism evidence="3 4">
    <name type="scientific">Vibrio algivorus</name>
    <dbReference type="NCBI Taxonomy" id="1667024"/>
    <lineage>
        <taxon>Bacteria</taxon>
        <taxon>Pseudomonadati</taxon>
        <taxon>Pseudomonadota</taxon>
        <taxon>Gammaproteobacteria</taxon>
        <taxon>Vibrionales</taxon>
        <taxon>Vibrionaceae</taxon>
        <taxon>Vibrio</taxon>
    </lineage>
</organism>
<comment type="similarity">
    <text evidence="1">Belongs to the short-chain dehydrogenases/reductases (SDR) family.</text>
</comment>
<dbReference type="GO" id="GO:0016491">
    <property type="term" value="F:oxidoreductase activity"/>
    <property type="evidence" value="ECO:0007669"/>
    <property type="project" value="UniProtKB-KW"/>
</dbReference>
<evidence type="ECO:0000256" key="2">
    <source>
        <dbReference type="ARBA" id="ARBA00023002"/>
    </source>
</evidence>
<evidence type="ECO:0000313" key="3">
    <source>
        <dbReference type="EMBL" id="TVO37830.1"/>
    </source>
</evidence>
<dbReference type="SUPFAM" id="SSF51735">
    <property type="entry name" value="NAD(P)-binding Rossmann-fold domains"/>
    <property type="match status" value="1"/>
</dbReference>
<dbReference type="AlphaFoldDB" id="A0A557PAZ3"/>